<dbReference type="OrthoDB" id="3047552at2759"/>
<gene>
    <name evidence="2" type="ORF">NLJ89_g9469</name>
</gene>
<accession>A0A9W8JQQ9</accession>
<evidence type="ECO:0000256" key="1">
    <source>
        <dbReference type="SAM" id="MobiDB-lite"/>
    </source>
</evidence>
<proteinExistence type="predicted"/>
<organism evidence="2 3">
    <name type="scientific">Agrocybe chaxingu</name>
    <dbReference type="NCBI Taxonomy" id="84603"/>
    <lineage>
        <taxon>Eukaryota</taxon>
        <taxon>Fungi</taxon>
        <taxon>Dikarya</taxon>
        <taxon>Basidiomycota</taxon>
        <taxon>Agaricomycotina</taxon>
        <taxon>Agaricomycetes</taxon>
        <taxon>Agaricomycetidae</taxon>
        <taxon>Agaricales</taxon>
        <taxon>Agaricineae</taxon>
        <taxon>Strophariaceae</taxon>
        <taxon>Agrocybe</taxon>
    </lineage>
</organism>
<comment type="caution">
    <text evidence="2">The sequence shown here is derived from an EMBL/GenBank/DDBJ whole genome shotgun (WGS) entry which is preliminary data.</text>
</comment>
<evidence type="ECO:0000313" key="2">
    <source>
        <dbReference type="EMBL" id="KAJ3501152.1"/>
    </source>
</evidence>
<name>A0A9W8JQQ9_9AGAR</name>
<dbReference type="AlphaFoldDB" id="A0A9W8JQQ9"/>
<protein>
    <submittedName>
        <fullName evidence="2">Uncharacterized protein</fullName>
    </submittedName>
</protein>
<dbReference type="Proteomes" id="UP001148786">
    <property type="component" value="Unassembled WGS sequence"/>
</dbReference>
<reference evidence="2" key="1">
    <citation type="submission" date="2022-07" db="EMBL/GenBank/DDBJ databases">
        <title>Genome Sequence of Agrocybe chaxingu.</title>
        <authorList>
            <person name="Buettner E."/>
        </authorList>
    </citation>
    <scope>NUCLEOTIDE SEQUENCE</scope>
    <source>
        <strain evidence="2">MP-N11</strain>
    </source>
</reference>
<feature type="region of interest" description="Disordered" evidence="1">
    <location>
        <begin position="208"/>
        <end position="240"/>
    </location>
</feature>
<sequence length="752" mass="83988">MRIFRSSPFRGQGFPVGDLQVRIEDRASASNEINPWTQESLPTLPALVQQLHRAPAHISSNFSIGPNANTFVSGLSNQRTIEFFTALYDTSQEARATSAFYEYHRSNPNAAAALLGDLAGGTKEEGRLMRFLLVSRGRHDWDAAMDLLDRMLRRELVLFAILADYLPNSSGQEAERLRIINGATIAFHGFVSHVPEVPEHQSGYVEYSEEPFDDQPGHSGSAVTLLLPPPRPQKPQKRESRRLIMSNNSGLPQELLDQIIDCLGDEYIQSLESDQRSSATQARRRILSSCAQASSLFYPRACSFLHSKVYLSCRGSPSGFSKRISTLADILLLRTSEKGLMTGIAPHIREFRVSIDDLFFWSLNITRAFGGVDFDKLYCEAREIILEQLNDDNLAIVLDRLHSRDYGPAKFHLVINSAADGIRWSDVSPKFQRAFRDLTVSPHLTSLAINAPFYGLPISLLDGTSITDLRLEQLGGTSGSPADSGVADCVEDLRPPQIQRFHTNHGFSIDLDPLTSPLLNLKDFTAADIIPDRHLRTETILKLASESLEQVHLEHSDEFPLPSLDLGTLQHLQHLSIIQRTNEMPPGPYDSVNYPPIMNACFFLEGNAAPVDNLVELKLRFLIQEKNVEPDFLTLFNAESQIPPPSSEFQWERLDRVLTTPTRFPSLKAFQLELRLGIDLDDEEFPDVDPKMFSRAAETYIRAALPRIASSASIALTLKVDGSLYQMKDLDYVGHMEMGFGGGDDDLPPLMD</sequence>
<dbReference type="EMBL" id="JANKHO010001480">
    <property type="protein sequence ID" value="KAJ3501152.1"/>
    <property type="molecule type" value="Genomic_DNA"/>
</dbReference>
<evidence type="ECO:0000313" key="3">
    <source>
        <dbReference type="Proteomes" id="UP001148786"/>
    </source>
</evidence>
<keyword evidence="3" id="KW-1185">Reference proteome</keyword>